<dbReference type="RefSeq" id="WP_136652800.1">
    <property type="nucleotide sequence ID" value="NZ_CP038157.1"/>
</dbReference>
<keyword evidence="4" id="KW-0443">Lipid metabolism</keyword>
<dbReference type="GO" id="GO:0016020">
    <property type="term" value="C:membrane"/>
    <property type="evidence" value="ECO:0007669"/>
    <property type="project" value="TreeGrafter"/>
</dbReference>
<evidence type="ECO:0000313" key="8">
    <source>
        <dbReference type="Proteomes" id="UP000336646"/>
    </source>
</evidence>
<dbReference type="EMBL" id="RXIR01000006">
    <property type="protein sequence ID" value="TVS29266.1"/>
    <property type="molecule type" value="Genomic_DNA"/>
</dbReference>
<dbReference type="GO" id="GO:0004467">
    <property type="term" value="F:long-chain fatty acid-CoA ligase activity"/>
    <property type="evidence" value="ECO:0007669"/>
    <property type="project" value="TreeGrafter"/>
</dbReference>
<dbReference type="SUPFAM" id="SSF56801">
    <property type="entry name" value="Acetyl-CoA synthetase-like"/>
    <property type="match status" value="1"/>
</dbReference>
<dbReference type="InterPro" id="IPR020845">
    <property type="entry name" value="AMP-binding_CS"/>
</dbReference>
<protein>
    <recommendedName>
        <fullName evidence="5">Acyl-CoA synthetase</fullName>
    </recommendedName>
</protein>
<keyword evidence="3" id="KW-0276">Fatty acid metabolism</keyword>
<comment type="similarity">
    <text evidence="1">Belongs to the ATP-dependent AMP-binding enzyme family.</text>
</comment>
<name>A0A6C1U060_9CORY</name>
<dbReference type="Proteomes" id="UP000336646">
    <property type="component" value="Unassembled WGS sequence"/>
</dbReference>
<evidence type="ECO:0000256" key="1">
    <source>
        <dbReference type="ARBA" id="ARBA00006432"/>
    </source>
</evidence>
<gene>
    <name evidence="7" type="ORF">EKI59_04225</name>
</gene>
<dbReference type="PANTHER" id="PTHR43272">
    <property type="entry name" value="LONG-CHAIN-FATTY-ACID--COA LIGASE"/>
    <property type="match status" value="1"/>
</dbReference>
<evidence type="ECO:0000259" key="6">
    <source>
        <dbReference type="Pfam" id="PF00501"/>
    </source>
</evidence>
<reference evidence="7 8" key="1">
    <citation type="submission" date="2018-12" db="EMBL/GenBank/DDBJ databases">
        <title>Corynebacterium sanguinis sp. nov., a clinically-associated and environmental corynebacterium.</title>
        <authorList>
            <person name="Gonzales-Siles L."/>
            <person name="Jaen-Luchoro D."/>
            <person name="Cardew S."/>
            <person name="Inganas E."/>
            <person name="Ohlen M."/>
            <person name="Jensie-Markopolous S."/>
            <person name="Pinyeiro-Iglesias B."/>
            <person name="Molin K."/>
            <person name="Skovbjerg S."/>
            <person name="Svensson-Stadler L."/>
            <person name="Funke G."/>
            <person name="Moore E.R.B."/>
        </authorList>
    </citation>
    <scope>NUCLEOTIDE SEQUENCE [LARGE SCALE GENOMIC DNA]</scope>
    <source>
        <strain evidence="7 8">58734</strain>
    </source>
</reference>
<dbReference type="PROSITE" id="PS00455">
    <property type="entry name" value="AMP_BINDING"/>
    <property type="match status" value="1"/>
</dbReference>
<dbReference type="OrthoDB" id="9803968at2"/>
<dbReference type="GeneID" id="74902085"/>
<dbReference type="Gene3D" id="3.40.50.12780">
    <property type="entry name" value="N-terminal domain of ligase-like"/>
    <property type="match status" value="1"/>
</dbReference>
<dbReference type="InterPro" id="IPR000873">
    <property type="entry name" value="AMP-dep_synth/lig_dom"/>
</dbReference>
<evidence type="ECO:0000256" key="3">
    <source>
        <dbReference type="ARBA" id="ARBA00022832"/>
    </source>
</evidence>
<dbReference type="PANTHER" id="PTHR43272:SF32">
    <property type="entry name" value="AMP-DEPENDENT SYNTHETASE_LIGASE DOMAIN-CONTAINING PROTEIN"/>
    <property type="match status" value="1"/>
</dbReference>
<comment type="caution">
    <text evidence="7">The sequence shown here is derived from an EMBL/GenBank/DDBJ whole genome shotgun (WGS) entry which is preliminary data.</text>
</comment>
<feature type="domain" description="AMP-dependent synthetase/ligase" evidence="6">
    <location>
        <begin position="43"/>
        <end position="432"/>
    </location>
</feature>
<dbReference type="AlphaFoldDB" id="A0A6C1U060"/>
<dbReference type="Pfam" id="PF23562">
    <property type="entry name" value="AMP-binding_C_3"/>
    <property type="match status" value="1"/>
</dbReference>
<evidence type="ECO:0000256" key="4">
    <source>
        <dbReference type="ARBA" id="ARBA00023098"/>
    </source>
</evidence>
<organism evidence="7 8">
    <name type="scientific">Corynebacterium sanguinis</name>
    <dbReference type="NCBI Taxonomy" id="2594913"/>
    <lineage>
        <taxon>Bacteria</taxon>
        <taxon>Bacillati</taxon>
        <taxon>Actinomycetota</taxon>
        <taxon>Actinomycetes</taxon>
        <taxon>Mycobacteriales</taxon>
        <taxon>Corynebacteriaceae</taxon>
        <taxon>Corynebacterium</taxon>
    </lineage>
</organism>
<accession>A0A6C1U060</accession>
<dbReference type="InterPro" id="IPR042099">
    <property type="entry name" value="ANL_N_sf"/>
</dbReference>
<dbReference type="CDD" id="cd05907">
    <property type="entry name" value="VL_LC_FACS_like"/>
    <property type="match status" value="1"/>
</dbReference>
<sequence length="605" mass="65148">MTSATFTVEPDFTIQPEENVVSDVIQLSESRPEVVLFQRPNGAGWVDITADDFVASAYALAKGLIANGIEPGDRVVVLSDSRYEWSLADFAILTAGAVTVPIYPSSSENQIEWILEDSGAKLVFAETAAHAEAVNNVLAASGKEGVRVVEFESEGIEQITSDGTDVEQALVDDRVANITHDSLASIVYTSGTTGRPKGVNLTHINWYHEARGLLSSKIVTSLGDPVGKHAVIFLPLAHVLQRAVTFTLMIAGATQSHWGDTSTITKEFQRSKPALVLGVPRVFEKVRAGAYNQAADSSDVAKRIFLAADKTAVEYSKALDTTKGPGLLLKAKATLFDKLVYSKVKAAMGGQVQVAISGGSAIGADLLHFFRGMGITIYEGYGLTETTAAASVNEPGQMRIGTVGRPVAGFKARVTEEGEIQFSGDGVSKSYWNNPEATEASMKDGWFSTGDLGEIDDDGFIRITGRKKDLIVTAGGKNVSPGPLEEVLTQDELIANAIVVGDGRPFVGLLVTIDEAELKRWKAKNGIDENAPLSELKNNDKLIAAVQSAVDTANKTVSKAEGIRKFRILERDLREEEDEITPTMKVKRNVVVKRFADEIEALYQR</sequence>
<dbReference type="Pfam" id="PF00501">
    <property type="entry name" value="AMP-binding"/>
    <property type="match status" value="1"/>
</dbReference>
<evidence type="ECO:0000256" key="2">
    <source>
        <dbReference type="ARBA" id="ARBA00022598"/>
    </source>
</evidence>
<keyword evidence="2 7" id="KW-0436">Ligase</keyword>
<proteinExistence type="inferred from homology"/>
<evidence type="ECO:0000313" key="7">
    <source>
        <dbReference type="EMBL" id="TVS29266.1"/>
    </source>
</evidence>
<evidence type="ECO:0000256" key="5">
    <source>
        <dbReference type="ARBA" id="ARBA00032875"/>
    </source>
</evidence>